<protein>
    <submittedName>
        <fullName evidence="2">Uncharacterized protein</fullName>
    </submittedName>
</protein>
<evidence type="ECO:0000313" key="2">
    <source>
        <dbReference type="EMBL" id="KAL3735186.1"/>
    </source>
</evidence>
<reference evidence="2 3" key="1">
    <citation type="submission" date="2024-11" db="EMBL/GenBank/DDBJ databases">
        <title>Chromosome-level genome assembly of Eucalyptus globulus Labill. provides insights into its genome evolution.</title>
        <authorList>
            <person name="Li X."/>
        </authorList>
    </citation>
    <scope>NUCLEOTIDE SEQUENCE [LARGE SCALE GENOMIC DNA]</scope>
    <source>
        <strain evidence="2">CL2024</strain>
        <tissue evidence="2">Fresh tender leaves</tissue>
    </source>
</reference>
<keyword evidence="1" id="KW-0472">Membrane</keyword>
<evidence type="ECO:0000256" key="1">
    <source>
        <dbReference type="SAM" id="Phobius"/>
    </source>
</evidence>
<dbReference type="AlphaFoldDB" id="A0ABD3KB06"/>
<feature type="transmembrane region" description="Helical" evidence="1">
    <location>
        <begin position="12"/>
        <end position="32"/>
    </location>
</feature>
<accession>A0ABD3KB06</accession>
<evidence type="ECO:0000313" key="3">
    <source>
        <dbReference type="Proteomes" id="UP001634007"/>
    </source>
</evidence>
<name>A0ABD3KB06_EUCGL</name>
<sequence>MLDLHDQRWKKIKAAAFFFVVHLELLTTLHVWGTTLYNRIIEEETVAAFVYKMDKPWLRPDEFREEIRWGHALWMKLRRNHKMRVSEAVASMSTDGVLTFAIPQGRLPSMSEGERQEAIIVSEAERREAIRA</sequence>
<organism evidence="2 3">
    <name type="scientific">Eucalyptus globulus</name>
    <name type="common">Tasmanian blue gum</name>
    <dbReference type="NCBI Taxonomy" id="34317"/>
    <lineage>
        <taxon>Eukaryota</taxon>
        <taxon>Viridiplantae</taxon>
        <taxon>Streptophyta</taxon>
        <taxon>Embryophyta</taxon>
        <taxon>Tracheophyta</taxon>
        <taxon>Spermatophyta</taxon>
        <taxon>Magnoliopsida</taxon>
        <taxon>eudicotyledons</taxon>
        <taxon>Gunneridae</taxon>
        <taxon>Pentapetalae</taxon>
        <taxon>rosids</taxon>
        <taxon>malvids</taxon>
        <taxon>Myrtales</taxon>
        <taxon>Myrtaceae</taxon>
        <taxon>Myrtoideae</taxon>
        <taxon>Eucalypteae</taxon>
        <taxon>Eucalyptus</taxon>
    </lineage>
</organism>
<comment type="caution">
    <text evidence="2">The sequence shown here is derived from an EMBL/GenBank/DDBJ whole genome shotgun (WGS) entry which is preliminary data.</text>
</comment>
<proteinExistence type="predicted"/>
<dbReference type="Proteomes" id="UP001634007">
    <property type="component" value="Unassembled WGS sequence"/>
</dbReference>
<keyword evidence="1" id="KW-0812">Transmembrane</keyword>
<keyword evidence="3" id="KW-1185">Reference proteome</keyword>
<keyword evidence="1" id="KW-1133">Transmembrane helix</keyword>
<gene>
    <name evidence="2" type="ORF">ACJRO7_024340</name>
</gene>
<dbReference type="EMBL" id="JBJKBG010000006">
    <property type="protein sequence ID" value="KAL3735186.1"/>
    <property type="molecule type" value="Genomic_DNA"/>
</dbReference>